<gene>
    <name evidence="2" type="ORF">AA0114_g3394</name>
</gene>
<name>A0A4Q4MP51_9PLEO</name>
<evidence type="ECO:0000313" key="2">
    <source>
        <dbReference type="EMBL" id="RYN55150.1"/>
    </source>
</evidence>
<dbReference type="EMBL" id="PDXA01000009">
    <property type="protein sequence ID" value="RYN55150.1"/>
    <property type="molecule type" value="Genomic_DNA"/>
</dbReference>
<reference evidence="3" key="1">
    <citation type="journal article" date="2019" name="bioRxiv">
        <title>Genomics, evolutionary history and diagnostics of the Alternaria alternata species group including apple and Asian pear pathotypes.</title>
        <authorList>
            <person name="Armitage A.D."/>
            <person name="Cockerton H.M."/>
            <person name="Sreenivasaprasad S."/>
            <person name="Woodhall J.W."/>
            <person name="Lane C.R."/>
            <person name="Harrison R.J."/>
            <person name="Clarkson J.P."/>
        </authorList>
    </citation>
    <scope>NUCLEOTIDE SEQUENCE [LARGE SCALE GENOMIC DNA]</scope>
    <source>
        <strain evidence="3">FERA 1082</strain>
    </source>
</reference>
<protein>
    <recommendedName>
        <fullName evidence="1">RSE1/DDB1/CPSF1 first beta-propeller domain-containing protein</fullName>
    </recommendedName>
</protein>
<comment type="caution">
    <text evidence="2">The sequence shown here is derived from an EMBL/GenBank/DDBJ whole genome shotgun (WGS) entry which is preliminary data.</text>
</comment>
<organism evidence="2 3">
    <name type="scientific">Alternaria tenuissima</name>
    <dbReference type="NCBI Taxonomy" id="119927"/>
    <lineage>
        <taxon>Eukaryota</taxon>
        <taxon>Fungi</taxon>
        <taxon>Dikarya</taxon>
        <taxon>Ascomycota</taxon>
        <taxon>Pezizomycotina</taxon>
        <taxon>Dothideomycetes</taxon>
        <taxon>Pleosporomycetidae</taxon>
        <taxon>Pleosporales</taxon>
        <taxon>Pleosporineae</taxon>
        <taxon>Pleosporaceae</taxon>
        <taxon>Alternaria</taxon>
        <taxon>Alternaria sect. Alternaria</taxon>
        <taxon>Alternaria alternata complex</taxon>
    </lineage>
</organism>
<feature type="non-terminal residue" evidence="2">
    <location>
        <position position="178"/>
    </location>
</feature>
<accession>A0A4Q4MP51</accession>
<evidence type="ECO:0000259" key="1">
    <source>
        <dbReference type="Pfam" id="PF10433"/>
    </source>
</evidence>
<dbReference type="Pfam" id="PF10433">
    <property type="entry name" value="Beta-prop_RSE1_1st"/>
    <property type="match status" value="1"/>
</dbReference>
<dbReference type="AlphaFoldDB" id="A0A4Q4MP51"/>
<proteinExistence type="predicted"/>
<dbReference type="InterPro" id="IPR018846">
    <property type="entry name" value="Beta-prop_RSE1/DDB1/CPSF1_1st"/>
</dbReference>
<evidence type="ECO:0000313" key="3">
    <source>
        <dbReference type="Proteomes" id="UP000292402"/>
    </source>
</evidence>
<feature type="domain" description="RSE1/DDB1/CPSF1 first beta-propeller" evidence="1">
    <location>
        <begin position="65"/>
        <end position="173"/>
    </location>
</feature>
<dbReference type="Proteomes" id="UP000292402">
    <property type="component" value="Unassembled WGS sequence"/>
</dbReference>
<sequence length="178" mass="19807">MAQAQGLSLIDGEWVSRPLDPYQIMANAPREDVEMRDTTTRSSGQIPEYGILSQTVIETPLSKLILPATIRHRDLIDIVMVGEDSIQLKEIRDYGHIHHVASKTNFNGGRILTAKVFGDPREIPSSKGTGLPLHGNYMKHIARKPTTGEEGNMLPPEVIVLSLSNRSLMFLWAQHSKT</sequence>